<accession>X1GVZ3</accession>
<name>X1GVZ3_9ZZZZ</name>
<dbReference type="EMBL" id="BARU01007512">
    <property type="protein sequence ID" value="GAH45799.1"/>
    <property type="molecule type" value="Genomic_DNA"/>
</dbReference>
<protein>
    <submittedName>
        <fullName evidence="1">Uncharacterized protein</fullName>
    </submittedName>
</protein>
<dbReference type="AlphaFoldDB" id="X1GVZ3"/>
<comment type="caution">
    <text evidence="1">The sequence shown here is derived from an EMBL/GenBank/DDBJ whole genome shotgun (WGS) entry which is preliminary data.</text>
</comment>
<gene>
    <name evidence="1" type="ORF">S03H2_14789</name>
    <name evidence="2" type="ORF">S03H2_14791</name>
</gene>
<dbReference type="EMBL" id="BARU01007512">
    <property type="protein sequence ID" value="GAH45803.1"/>
    <property type="molecule type" value="Genomic_DNA"/>
</dbReference>
<evidence type="ECO:0000313" key="1">
    <source>
        <dbReference type="EMBL" id="GAH45799.1"/>
    </source>
</evidence>
<organism evidence="1">
    <name type="scientific">marine sediment metagenome</name>
    <dbReference type="NCBI Taxonomy" id="412755"/>
    <lineage>
        <taxon>unclassified sequences</taxon>
        <taxon>metagenomes</taxon>
        <taxon>ecological metagenomes</taxon>
    </lineage>
</organism>
<sequence>MTFKGKTTIEGRIVEVRGGEKRISRAYTYGYMSLTVRVGIYMYSVLVSASKINSYGFLPRIGHYIRAEGIRSPSQDGYHDFSMSHLSSLEHIEPRK</sequence>
<proteinExistence type="predicted"/>
<reference evidence="1" key="1">
    <citation type="journal article" date="2014" name="Front. Microbiol.">
        <title>High frequency of phylogenetically diverse reductive dehalogenase-homologous genes in deep subseafloor sedimentary metagenomes.</title>
        <authorList>
            <person name="Kawai M."/>
            <person name="Futagami T."/>
            <person name="Toyoda A."/>
            <person name="Takaki Y."/>
            <person name="Nishi S."/>
            <person name="Hori S."/>
            <person name="Arai W."/>
            <person name="Tsubouchi T."/>
            <person name="Morono Y."/>
            <person name="Uchiyama I."/>
            <person name="Ito T."/>
            <person name="Fujiyama A."/>
            <person name="Inagaki F."/>
            <person name="Takami H."/>
        </authorList>
    </citation>
    <scope>NUCLEOTIDE SEQUENCE</scope>
    <source>
        <strain evidence="1">Expedition CK06-06</strain>
    </source>
</reference>
<evidence type="ECO:0000313" key="2">
    <source>
        <dbReference type="EMBL" id="GAH45803.1"/>
    </source>
</evidence>